<dbReference type="InterPro" id="IPR029058">
    <property type="entry name" value="AB_hydrolase_fold"/>
</dbReference>
<keyword evidence="2" id="KW-0378">Hydrolase</keyword>
<dbReference type="PANTHER" id="PTHR22946:SF0">
    <property type="entry name" value="DIENELACTONE HYDROLASE DOMAIN-CONTAINING PROTEIN"/>
    <property type="match status" value="1"/>
</dbReference>
<dbReference type="AlphaFoldDB" id="A0A948WEC7"/>
<dbReference type="Gene3D" id="3.40.50.1820">
    <property type="entry name" value="alpha/beta hydrolase"/>
    <property type="match status" value="1"/>
</dbReference>
<reference evidence="2" key="1">
    <citation type="submission" date="2021-05" db="EMBL/GenBank/DDBJ databases">
        <title>Energy efficiency and biological interactions define the core microbiome of deep oligotrophic groundwater.</title>
        <authorList>
            <person name="Mehrshad M."/>
            <person name="Lopez-Fernandez M."/>
            <person name="Bell E."/>
            <person name="Bernier-Latmani R."/>
            <person name="Bertilsson S."/>
            <person name="Dopson M."/>
        </authorList>
    </citation>
    <scope>NUCLEOTIDE SEQUENCE</scope>
    <source>
        <strain evidence="2">Modern_marine.mb.64</strain>
    </source>
</reference>
<dbReference type="InterPro" id="IPR050261">
    <property type="entry name" value="FrsA_esterase"/>
</dbReference>
<dbReference type="PANTHER" id="PTHR22946">
    <property type="entry name" value="DIENELACTONE HYDROLASE DOMAIN-CONTAINING PROTEIN-RELATED"/>
    <property type="match status" value="1"/>
</dbReference>
<dbReference type="GO" id="GO:0016787">
    <property type="term" value="F:hydrolase activity"/>
    <property type="evidence" value="ECO:0007669"/>
    <property type="project" value="UniProtKB-KW"/>
</dbReference>
<protein>
    <submittedName>
        <fullName evidence="2">Dienelactone hydrolase family protein</fullName>
    </submittedName>
</protein>
<dbReference type="EMBL" id="JAHJDP010000097">
    <property type="protein sequence ID" value="MBU2692648.1"/>
    <property type="molecule type" value="Genomic_DNA"/>
</dbReference>
<accession>A0A948WEC7</accession>
<dbReference type="InterPro" id="IPR002925">
    <property type="entry name" value="Dienelactn_hydro"/>
</dbReference>
<organism evidence="2 3">
    <name type="scientific">Eiseniibacteriota bacterium</name>
    <dbReference type="NCBI Taxonomy" id="2212470"/>
    <lineage>
        <taxon>Bacteria</taxon>
        <taxon>Candidatus Eiseniibacteriota</taxon>
    </lineage>
</organism>
<name>A0A948WEC7_UNCEI</name>
<evidence type="ECO:0000259" key="1">
    <source>
        <dbReference type="Pfam" id="PF01738"/>
    </source>
</evidence>
<sequence>MLRIAVVLMIVLTGGIPVSAKLITQPVVYEDNGVALEGYLAYDDAFSARRPGILIVHQWMGLSENEKMRAEMLAKMGYVAFAADVYGRGIRPTNVQEAQEQAGKYYGNRALFRERLAAGLARLERHSLVDTERVAAIGYCFGGGGVLELARYGADLAGVVSFHGSLDTPNPEDAKSIKAKILVCHGAIDPHVGPDAVRGFVEEMEAAGVDYQLILYAGAVHAFTQKGAGNDPSRGVAYNQAADQRSWQHMQDFFAEIFE</sequence>
<dbReference type="Proteomes" id="UP000777784">
    <property type="component" value="Unassembled WGS sequence"/>
</dbReference>
<dbReference type="SUPFAM" id="SSF53474">
    <property type="entry name" value="alpha/beta-Hydrolases"/>
    <property type="match status" value="1"/>
</dbReference>
<dbReference type="Pfam" id="PF01738">
    <property type="entry name" value="DLH"/>
    <property type="match status" value="1"/>
</dbReference>
<gene>
    <name evidence="2" type="ORF">KJ970_17165</name>
</gene>
<evidence type="ECO:0000313" key="2">
    <source>
        <dbReference type="EMBL" id="MBU2692648.1"/>
    </source>
</evidence>
<comment type="caution">
    <text evidence="2">The sequence shown here is derived from an EMBL/GenBank/DDBJ whole genome shotgun (WGS) entry which is preliminary data.</text>
</comment>
<proteinExistence type="predicted"/>
<evidence type="ECO:0000313" key="3">
    <source>
        <dbReference type="Proteomes" id="UP000777784"/>
    </source>
</evidence>
<feature type="domain" description="Dienelactone hydrolase" evidence="1">
    <location>
        <begin position="37"/>
        <end position="257"/>
    </location>
</feature>